<keyword evidence="6" id="KW-1185">Reference proteome</keyword>
<evidence type="ECO:0000256" key="3">
    <source>
        <dbReference type="ARBA" id="ARBA00023186"/>
    </source>
</evidence>
<sequence>MKGLRIGARVFSLISSPQSVFFRQGLHQTPIYLFSEKTKKQDTPKNDQKQEKAQQKEQKVEQEKKEASTKQEEKVESLDESHEDKLHRVESFYSKQIEKLETQIKDHKEKIHDQIKLINQLEASNKDHNSKIKELRDALKAELEEQELQQKRISKEKEQLKVFAISNFAKELLEVQDNLERAIASTTDKPEENPLLEGVVMTHSILEKVYKKFGVQKMNVNGQKFDPNFHESLFQVEDPEKEPGTICYVAQDGYVIGERVLRPAKVGVVKQQS</sequence>
<comment type="caution">
    <text evidence="5">The sequence shown here is derived from an EMBL/GenBank/DDBJ whole genome shotgun (WGS) entry which is preliminary data.</text>
</comment>
<evidence type="ECO:0000256" key="2">
    <source>
        <dbReference type="ARBA" id="ARBA00009054"/>
    </source>
</evidence>
<evidence type="ECO:0000313" key="6">
    <source>
        <dbReference type="Proteomes" id="UP000688137"/>
    </source>
</evidence>
<evidence type="ECO:0000313" key="5">
    <source>
        <dbReference type="EMBL" id="CAD8043370.1"/>
    </source>
</evidence>
<keyword evidence="3" id="KW-0143">Chaperone</keyword>
<evidence type="ECO:0008006" key="7">
    <source>
        <dbReference type="Google" id="ProtNLM"/>
    </source>
</evidence>
<comment type="similarity">
    <text evidence="2">Belongs to the GrpE family.</text>
</comment>
<gene>
    <name evidence="5" type="ORF">PPRIM_AZ9-3.1.T0050021</name>
</gene>
<dbReference type="OMA" id="KNEKCNT"/>
<dbReference type="HAMAP" id="MF_01151">
    <property type="entry name" value="GrpE"/>
    <property type="match status" value="1"/>
</dbReference>
<comment type="subcellular location">
    <subcellularLocation>
        <location evidence="1">Mitochondrion matrix</location>
    </subcellularLocation>
</comment>
<dbReference type="PANTHER" id="PTHR21237">
    <property type="entry name" value="GRPE PROTEIN"/>
    <property type="match status" value="1"/>
</dbReference>
<accession>A0A8S1JS41</accession>
<proteinExistence type="inferred from homology"/>
<dbReference type="Pfam" id="PF01025">
    <property type="entry name" value="GrpE"/>
    <property type="match status" value="1"/>
</dbReference>
<evidence type="ECO:0000256" key="4">
    <source>
        <dbReference type="SAM" id="MobiDB-lite"/>
    </source>
</evidence>
<dbReference type="Proteomes" id="UP000688137">
    <property type="component" value="Unassembled WGS sequence"/>
</dbReference>
<name>A0A8S1JS41_PARPR</name>
<dbReference type="GO" id="GO:0051087">
    <property type="term" value="F:protein-folding chaperone binding"/>
    <property type="evidence" value="ECO:0007669"/>
    <property type="project" value="InterPro"/>
</dbReference>
<dbReference type="PANTHER" id="PTHR21237:SF23">
    <property type="entry name" value="GRPE PROTEIN HOMOLOG, MITOCHONDRIAL"/>
    <property type="match status" value="1"/>
</dbReference>
<dbReference type="GO" id="GO:0051082">
    <property type="term" value="F:unfolded protein binding"/>
    <property type="evidence" value="ECO:0007669"/>
    <property type="project" value="TreeGrafter"/>
</dbReference>
<dbReference type="GO" id="GO:0001405">
    <property type="term" value="C:PAM complex, Tim23 associated import motor"/>
    <property type="evidence" value="ECO:0007669"/>
    <property type="project" value="TreeGrafter"/>
</dbReference>
<organism evidence="5 6">
    <name type="scientific">Paramecium primaurelia</name>
    <dbReference type="NCBI Taxonomy" id="5886"/>
    <lineage>
        <taxon>Eukaryota</taxon>
        <taxon>Sar</taxon>
        <taxon>Alveolata</taxon>
        <taxon>Ciliophora</taxon>
        <taxon>Intramacronucleata</taxon>
        <taxon>Oligohymenophorea</taxon>
        <taxon>Peniculida</taxon>
        <taxon>Parameciidae</taxon>
        <taxon>Paramecium</taxon>
    </lineage>
</organism>
<dbReference type="GO" id="GO:0042803">
    <property type="term" value="F:protein homodimerization activity"/>
    <property type="evidence" value="ECO:0007669"/>
    <property type="project" value="InterPro"/>
</dbReference>
<reference evidence="5" key="1">
    <citation type="submission" date="2021-01" db="EMBL/GenBank/DDBJ databases">
        <authorList>
            <consortium name="Genoscope - CEA"/>
            <person name="William W."/>
        </authorList>
    </citation>
    <scope>NUCLEOTIDE SEQUENCE</scope>
</reference>
<dbReference type="FunFam" id="2.30.22.10:FF:000002">
    <property type="entry name" value="GrpE protein homolog"/>
    <property type="match status" value="1"/>
</dbReference>
<dbReference type="EMBL" id="CAJJDM010000002">
    <property type="protein sequence ID" value="CAD8043370.1"/>
    <property type="molecule type" value="Genomic_DNA"/>
</dbReference>
<dbReference type="GO" id="GO:0006457">
    <property type="term" value="P:protein folding"/>
    <property type="evidence" value="ECO:0007669"/>
    <property type="project" value="InterPro"/>
</dbReference>
<feature type="compositionally biased region" description="Basic and acidic residues" evidence="4">
    <location>
        <begin position="36"/>
        <end position="85"/>
    </location>
</feature>
<evidence type="ECO:0000256" key="1">
    <source>
        <dbReference type="ARBA" id="ARBA00004305"/>
    </source>
</evidence>
<dbReference type="InterPro" id="IPR000740">
    <property type="entry name" value="GrpE"/>
</dbReference>
<protein>
    <recommendedName>
        <fullName evidence="7">GrpE protein homolog</fullName>
    </recommendedName>
</protein>
<dbReference type="CDD" id="cd00446">
    <property type="entry name" value="GrpE"/>
    <property type="match status" value="1"/>
</dbReference>
<dbReference type="GO" id="GO:0000774">
    <property type="term" value="F:adenyl-nucleotide exchange factor activity"/>
    <property type="evidence" value="ECO:0007669"/>
    <property type="project" value="InterPro"/>
</dbReference>
<dbReference type="GO" id="GO:0030150">
    <property type="term" value="P:protein import into mitochondrial matrix"/>
    <property type="evidence" value="ECO:0007669"/>
    <property type="project" value="TreeGrafter"/>
</dbReference>
<dbReference type="AlphaFoldDB" id="A0A8S1JS41"/>
<feature type="region of interest" description="Disordered" evidence="4">
    <location>
        <begin position="35"/>
        <end position="85"/>
    </location>
</feature>